<dbReference type="GO" id="GO:0003700">
    <property type="term" value="F:DNA-binding transcription factor activity"/>
    <property type="evidence" value="ECO:0007669"/>
    <property type="project" value="InterPro"/>
</dbReference>
<dbReference type="PANTHER" id="PTHR33164:SF99">
    <property type="entry name" value="MARR FAMILY REGULATORY PROTEIN"/>
    <property type="match status" value="1"/>
</dbReference>
<keyword evidence="4" id="KW-1185">Reference proteome</keyword>
<reference evidence="3 4" key="1">
    <citation type="submission" date="2018-07" db="EMBL/GenBank/DDBJ databases">
        <title>Genomic Encyclopedia of Type Strains, Phase IV (KMG-IV): sequencing the most valuable type-strain genomes for metagenomic binning, comparative biology and taxonomic classification.</title>
        <authorList>
            <person name="Goeker M."/>
        </authorList>
    </citation>
    <scope>NUCLEOTIDE SEQUENCE [LARGE SCALE GENOMIC DNA]</scope>
    <source>
        <strain evidence="3 4">DSM 44290</strain>
    </source>
</reference>
<evidence type="ECO:0000259" key="2">
    <source>
        <dbReference type="PROSITE" id="PS50995"/>
    </source>
</evidence>
<name>A0A370HZ86_9NOCA</name>
<evidence type="ECO:0000313" key="4">
    <source>
        <dbReference type="Proteomes" id="UP000254869"/>
    </source>
</evidence>
<accession>A0A370HZ86</accession>
<feature type="region of interest" description="Disordered" evidence="1">
    <location>
        <begin position="147"/>
        <end position="166"/>
    </location>
</feature>
<dbReference type="InterPro" id="IPR039422">
    <property type="entry name" value="MarR/SlyA-like"/>
</dbReference>
<protein>
    <submittedName>
        <fullName evidence="3">MarR family transcriptional regulator</fullName>
    </submittedName>
</protein>
<dbReference type="PANTHER" id="PTHR33164">
    <property type="entry name" value="TRANSCRIPTIONAL REGULATOR, MARR FAMILY"/>
    <property type="match status" value="1"/>
</dbReference>
<dbReference type="SMART" id="SM00347">
    <property type="entry name" value="HTH_MARR"/>
    <property type="match status" value="1"/>
</dbReference>
<dbReference type="PRINTS" id="PR00598">
    <property type="entry name" value="HTHMARR"/>
</dbReference>
<dbReference type="PROSITE" id="PS50995">
    <property type="entry name" value="HTH_MARR_2"/>
    <property type="match status" value="1"/>
</dbReference>
<evidence type="ECO:0000256" key="1">
    <source>
        <dbReference type="SAM" id="MobiDB-lite"/>
    </source>
</evidence>
<gene>
    <name evidence="3" type="ORF">DFR76_109153</name>
</gene>
<sequence>MGETERADLAAMIVPLGRLLMALEKPVLEEHGVSMWGYSVLVALGRGAARGQGVLAEEIGADKTRIIPVLDDLQGRGLIERRPDPADRRARLLALTPAGRALHDAVRAEIQAREEKLLGRLTVADRRGFLNALAILAAVPREEVVPSVSDPVAADAPAAPAVEDRR</sequence>
<dbReference type="AlphaFoldDB" id="A0A370HZ86"/>
<dbReference type="InterPro" id="IPR036390">
    <property type="entry name" value="WH_DNA-bd_sf"/>
</dbReference>
<dbReference type="Pfam" id="PF12802">
    <property type="entry name" value="MarR_2"/>
    <property type="match status" value="1"/>
</dbReference>
<organism evidence="3 4">
    <name type="scientific">Nocardia pseudobrasiliensis</name>
    <dbReference type="NCBI Taxonomy" id="45979"/>
    <lineage>
        <taxon>Bacteria</taxon>
        <taxon>Bacillati</taxon>
        <taxon>Actinomycetota</taxon>
        <taxon>Actinomycetes</taxon>
        <taxon>Mycobacteriales</taxon>
        <taxon>Nocardiaceae</taxon>
        <taxon>Nocardia</taxon>
    </lineage>
</organism>
<dbReference type="STRING" id="1210086.GCA_001613105_07847"/>
<dbReference type="RefSeq" id="WP_068009309.1">
    <property type="nucleotide sequence ID" value="NZ_QQBC01000009.1"/>
</dbReference>
<evidence type="ECO:0000313" key="3">
    <source>
        <dbReference type="EMBL" id="RDI63813.1"/>
    </source>
</evidence>
<comment type="caution">
    <text evidence="3">The sequence shown here is derived from an EMBL/GenBank/DDBJ whole genome shotgun (WGS) entry which is preliminary data.</text>
</comment>
<dbReference type="InterPro" id="IPR036388">
    <property type="entry name" value="WH-like_DNA-bd_sf"/>
</dbReference>
<dbReference type="GO" id="GO:0006950">
    <property type="term" value="P:response to stress"/>
    <property type="evidence" value="ECO:0007669"/>
    <property type="project" value="TreeGrafter"/>
</dbReference>
<dbReference type="Gene3D" id="1.10.10.10">
    <property type="entry name" value="Winged helix-like DNA-binding domain superfamily/Winged helix DNA-binding domain"/>
    <property type="match status" value="1"/>
</dbReference>
<proteinExistence type="predicted"/>
<dbReference type="EMBL" id="QQBC01000009">
    <property type="protein sequence ID" value="RDI63813.1"/>
    <property type="molecule type" value="Genomic_DNA"/>
</dbReference>
<dbReference type="Proteomes" id="UP000254869">
    <property type="component" value="Unassembled WGS sequence"/>
</dbReference>
<feature type="domain" description="HTH marR-type" evidence="2">
    <location>
        <begin position="6"/>
        <end position="138"/>
    </location>
</feature>
<dbReference type="SUPFAM" id="SSF46785">
    <property type="entry name" value="Winged helix' DNA-binding domain"/>
    <property type="match status" value="1"/>
</dbReference>
<dbReference type="InterPro" id="IPR000835">
    <property type="entry name" value="HTH_MarR-typ"/>
</dbReference>